<gene>
    <name evidence="6" type="ordered locus">M5M_05530</name>
</gene>
<dbReference type="PRINTS" id="PR00039">
    <property type="entry name" value="HTHLYSR"/>
</dbReference>
<evidence type="ECO:0000256" key="2">
    <source>
        <dbReference type="ARBA" id="ARBA00023015"/>
    </source>
</evidence>
<dbReference type="PANTHER" id="PTHR30118">
    <property type="entry name" value="HTH-TYPE TRANSCRIPTIONAL REGULATOR LEUO-RELATED"/>
    <property type="match status" value="1"/>
</dbReference>
<evidence type="ECO:0000313" key="7">
    <source>
        <dbReference type="Proteomes" id="UP000000466"/>
    </source>
</evidence>
<dbReference type="CDD" id="cd08417">
    <property type="entry name" value="PBP2_Nitroaromatics_like"/>
    <property type="match status" value="1"/>
</dbReference>
<evidence type="ECO:0000256" key="4">
    <source>
        <dbReference type="ARBA" id="ARBA00023163"/>
    </source>
</evidence>
<dbReference type="RefSeq" id="WP_015046484.1">
    <property type="nucleotide sequence ID" value="NC_018868.3"/>
</dbReference>
<dbReference type="InterPro" id="IPR037402">
    <property type="entry name" value="YidZ_PBP2"/>
</dbReference>
<dbReference type="EMBL" id="CP003746">
    <property type="protein sequence ID" value="AFU98311.1"/>
    <property type="molecule type" value="Genomic_DNA"/>
</dbReference>
<reference evidence="6 7" key="1">
    <citation type="journal article" date="2013" name="Genome Announc.">
        <title>Complete genome sequence of Simiduia agarivorans SA1(T), a marine bacterium able to degrade a variety of polysaccharides.</title>
        <authorList>
            <person name="Lin S.Y."/>
            <person name="Shieh W.Y."/>
            <person name="Chen J.S."/>
            <person name="Tang S.L."/>
        </authorList>
    </citation>
    <scope>NUCLEOTIDE SEQUENCE [LARGE SCALE GENOMIC DNA]</scope>
    <source>
        <strain evidence="7">DSM 21679 / JCM 13881 / BCRC 17597 / SA1</strain>
    </source>
</reference>
<dbReference type="GO" id="GO:0003677">
    <property type="term" value="F:DNA binding"/>
    <property type="evidence" value="ECO:0007669"/>
    <property type="project" value="UniProtKB-KW"/>
</dbReference>
<dbReference type="OrthoDB" id="8720143at2"/>
<evidence type="ECO:0000256" key="3">
    <source>
        <dbReference type="ARBA" id="ARBA00023125"/>
    </source>
</evidence>
<dbReference type="PROSITE" id="PS50931">
    <property type="entry name" value="HTH_LYSR"/>
    <property type="match status" value="1"/>
</dbReference>
<dbReference type="Pfam" id="PF03466">
    <property type="entry name" value="LysR_substrate"/>
    <property type="match status" value="1"/>
</dbReference>
<protein>
    <submittedName>
        <fullName evidence="6">LysR family transcriptional regulator</fullName>
    </submittedName>
</protein>
<dbReference type="AlphaFoldDB" id="K4KH33"/>
<dbReference type="Proteomes" id="UP000000466">
    <property type="component" value="Chromosome"/>
</dbReference>
<dbReference type="SUPFAM" id="SSF46785">
    <property type="entry name" value="Winged helix' DNA-binding domain"/>
    <property type="match status" value="1"/>
</dbReference>
<feature type="domain" description="HTH lysR-type" evidence="5">
    <location>
        <begin position="6"/>
        <end position="63"/>
    </location>
</feature>
<dbReference type="eggNOG" id="COG0583">
    <property type="taxonomic scope" value="Bacteria"/>
</dbReference>
<name>K4KH33_SIMAS</name>
<keyword evidence="3" id="KW-0238">DNA-binding</keyword>
<accession>K4KH33</accession>
<dbReference type="InterPro" id="IPR000847">
    <property type="entry name" value="LysR_HTH_N"/>
</dbReference>
<dbReference type="InterPro" id="IPR036388">
    <property type="entry name" value="WH-like_DNA-bd_sf"/>
</dbReference>
<dbReference type="KEGG" id="saga:M5M_05530"/>
<dbReference type="PANTHER" id="PTHR30118:SF15">
    <property type="entry name" value="TRANSCRIPTIONAL REGULATORY PROTEIN"/>
    <property type="match status" value="1"/>
</dbReference>
<evidence type="ECO:0000259" key="5">
    <source>
        <dbReference type="PROSITE" id="PS50931"/>
    </source>
</evidence>
<evidence type="ECO:0000313" key="6">
    <source>
        <dbReference type="EMBL" id="AFU98311.1"/>
    </source>
</evidence>
<dbReference type="Gene3D" id="3.40.190.10">
    <property type="entry name" value="Periplasmic binding protein-like II"/>
    <property type="match status" value="2"/>
</dbReference>
<dbReference type="InterPro" id="IPR050389">
    <property type="entry name" value="LysR-type_TF"/>
</dbReference>
<dbReference type="Pfam" id="PF00126">
    <property type="entry name" value="HTH_1"/>
    <property type="match status" value="1"/>
</dbReference>
<proteinExistence type="inferred from homology"/>
<dbReference type="InterPro" id="IPR005119">
    <property type="entry name" value="LysR_subst-bd"/>
</dbReference>
<dbReference type="HOGENOM" id="CLU_039613_39_0_6"/>
<dbReference type="InterPro" id="IPR036390">
    <property type="entry name" value="WH_DNA-bd_sf"/>
</dbReference>
<comment type="similarity">
    <text evidence="1">Belongs to the LysR transcriptional regulatory family.</text>
</comment>
<organism evidence="6 7">
    <name type="scientific">Simiduia agarivorans (strain DSM 21679 / JCM 13881 / BCRC 17597 / SA1)</name>
    <dbReference type="NCBI Taxonomy" id="1117647"/>
    <lineage>
        <taxon>Bacteria</taxon>
        <taxon>Pseudomonadati</taxon>
        <taxon>Pseudomonadota</taxon>
        <taxon>Gammaproteobacteria</taxon>
        <taxon>Cellvibrionales</taxon>
        <taxon>Cellvibrionaceae</taxon>
        <taxon>Simiduia</taxon>
    </lineage>
</organism>
<evidence type="ECO:0000256" key="1">
    <source>
        <dbReference type="ARBA" id="ARBA00009437"/>
    </source>
</evidence>
<dbReference type="SUPFAM" id="SSF53850">
    <property type="entry name" value="Periplasmic binding protein-like II"/>
    <property type="match status" value="1"/>
</dbReference>
<sequence>MHFNQLDLNLFVVFEAIYRQRNLTRVARELHVTQPAVSNALARLRDRLGDPLFERSPAGMVPTPAADAMIDQVRDALHLLAASVDGPRLFDPARSDKTFHFAMNDLAESLVLGPLLRQVSQQAPGVSVSSFTLPRREVPAELASGRLDFAIDAPVLPQADLFSAMLMREQYICAFRPDHPALAQAWNLDAYLALNHLHVSSRRMGLGYVDQALAQLGVARTIQLRVQHYLVAPDIVRETDLVWTLPVRLADRFGLASLPLPFDLPELELHLYWHKRSEPLAAHQWLRQLLIPQNH</sequence>
<dbReference type="GO" id="GO:0003700">
    <property type="term" value="F:DNA-binding transcription factor activity"/>
    <property type="evidence" value="ECO:0007669"/>
    <property type="project" value="InterPro"/>
</dbReference>
<dbReference type="Gene3D" id="1.10.10.10">
    <property type="entry name" value="Winged helix-like DNA-binding domain superfamily/Winged helix DNA-binding domain"/>
    <property type="match status" value="1"/>
</dbReference>
<dbReference type="STRING" id="1117647.M5M_05530"/>
<keyword evidence="4" id="KW-0804">Transcription</keyword>
<keyword evidence="7" id="KW-1185">Reference proteome</keyword>
<keyword evidence="2" id="KW-0805">Transcription regulation</keyword>